<comment type="subcellular location">
    <subcellularLocation>
        <location evidence="1">Cell inner membrane</location>
        <topology evidence="1">Multi-pass membrane protein</topology>
    </subcellularLocation>
</comment>
<feature type="transmembrane region" description="Helical" evidence="7">
    <location>
        <begin position="60"/>
        <end position="79"/>
    </location>
</feature>
<accession>A0ABV4YTC3</accession>
<evidence type="ECO:0000256" key="7">
    <source>
        <dbReference type="SAM" id="Phobius"/>
    </source>
</evidence>
<evidence type="ECO:0000256" key="1">
    <source>
        <dbReference type="ARBA" id="ARBA00004429"/>
    </source>
</evidence>
<evidence type="ECO:0000256" key="5">
    <source>
        <dbReference type="ARBA" id="ARBA00022989"/>
    </source>
</evidence>
<keyword evidence="10" id="KW-1185">Reference proteome</keyword>
<evidence type="ECO:0000256" key="3">
    <source>
        <dbReference type="ARBA" id="ARBA00022519"/>
    </source>
</evidence>
<dbReference type="PIRSF" id="PIRSF006066">
    <property type="entry name" value="HI0050"/>
    <property type="match status" value="1"/>
</dbReference>
<feature type="transmembrane region" description="Helical" evidence="7">
    <location>
        <begin position="323"/>
        <end position="356"/>
    </location>
</feature>
<dbReference type="PANTHER" id="PTHR33362">
    <property type="entry name" value="SIALIC ACID TRAP TRANSPORTER PERMEASE PROTEIN SIAT-RELATED"/>
    <property type="match status" value="1"/>
</dbReference>
<gene>
    <name evidence="9" type="ORF">P5G62_010605</name>
</gene>
<protein>
    <submittedName>
        <fullName evidence="9">TRAP transporter large permease</fullName>
    </submittedName>
</protein>
<feature type="domain" description="TRAP C4-dicarboxylate transport system permease DctM subunit" evidence="8">
    <location>
        <begin position="12"/>
        <end position="425"/>
    </location>
</feature>
<name>A0ABV4YTC3_9BACI</name>
<proteinExistence type="predicted"/>
<dbReference type="InterPro" id="IPR010656">
    <property type="entry name" value="DctM"/>
</dbReference>
<keyword evidence="4 7" id="KW-0812">Transmembrane</keyword>
<keyword evidence="3" id="KW-0997">Cell inner membrane</keyword>
<evidence type="ECO:0000256" key="4">
    <source>
        <dbReference type="ARBA" id="ARBA00022692"/>
    </source>
</evidence>
<evidence type="ECO:0000313" key="9">
    <source>
        <dbReference type="EMBL" id="MFB3167559.1"/>
    </source>
</evidence>
<reference evidence="9 10" key="1">
    <citation type="submission" date="2024-05" db="EMBL/GenBank/DDBJ databases">
        <authorList>
            <person name="Venkateswaran K."/>
        </authorList>
    </citation>
    <scope>NUCLEOTIDE SEQUENCE [LARGE SCALE GENOMIC DNA]</scope>
    <source>
        <strain evidence="9 10">179-C4-2-HS</strain>
    </source>
</reference>
<organism evidence="9 10">
    <name type="scientific">Neobacillus driksii</name>
    <dbReference type="NCBI Taxonomy" id="3035913"/>
    <lineage>
        <taxon>Bacteria</taxon>
        <taxon>Bacillati</taxon>
        <taxon>Bacillota</taxon>
        <taxon>Bacilli</taxon>
        <taxon>Bacillales</taxon>
        <taxon>Bacillaceae</taxon>
        <taxon>Neobacillus</taxon>
    </lineage>
</organism>
<keyword evidence="5 7" id="KW-1133">Transmembrane helix</keyword>
<evidence type="ECO:0000256" key="2">
    <source>
        <dbReference type="ARBA" id="ARBA00022475"/>
    </source>
</evidence>
<feature type="transmembrane region" description="Helical" evidence="7">
    <location>
        <begin position="247"/>
        <end position="264"/>
    </location>
</feature>
<feature type="transmembrane region" description="Helical" evidence="7">
    <location>
        <begin position="222"/>
        <end position="241"/>
    </location>
</feature>
<keyword evidence="2" id="KW-1003">Cell membrane</keyword>
<comment type="caution">
    <text evidence="9">The sequence shown here is derived from an EMBL/GenBank/DDBJ whole genome shotgun (WGS) entry which is preliminary data.</text>
</comment>
<feature type="transmembrane region" description="Helical" evidence="7">
    <location>
        <begin position="6"/>
        <end position="39"/>
    </location>
</feature>
<feature type="transmembrane region" description="Helical" evidence="7">
    <location>
        <begin position="402"/>
        <end position="423"/>
    </location>
</feature>
<feature type="transmembrane region" description="Helical" evidence="7">
    <location>
        <begin position="140"/>
        <end position="165"/>
    </location>
</feature>
<dbReference type="RefSeq" id="WP_306075083.1">
    <property type="nucleotide sequence ID" value="NZ_JAROBZ020000001.1"/>
</dbReference>
<keyword evidence="6 7" id="KW-0472">Membrane</keyword>
<feature type="transmembrane region" description="Helical" evidence="7">
    <location>
        <begin position="363"/>
        <end position="382"/>
    </location>
</feature>
<dbReference type="NCBIfam" id="TIGR00786">
    <property type="entry name" value="dctM"/>
    <property type="match status" value="1"/>
</dbReference>
<dbReference type="Pfam" id="PF06808">
    <property type="entry name" value="DctM"/>
    <property type="match status" value="1"/>
</dbReference>
<sequence length="436" mass="46946">MAVETVGVIVILFVFLLMFLRVPIVIAMAIPAFIGLLYLRGEVALFAAIDSVIWQHSYHYTLSTIPLFVLMGQLLYTAGFSDELFTAFRNWFGRMKGGLGIATIGASAMFASSSGSSLATTGTIGVVASKEMLKAGYAKSLTGGSIVAGGTLGILIPPSTMFIIYGMITEQSIGKLLIAGIIPGILLTIFFMITIYVSILIKPSLVSNVKEPKVSMKEKLNSLKANGWILALFVLVMGGIYIGAFTATEAAGIGALGAFLIALIRRKLTRANFTEAVLSTVKTTGFIFAIVMGAFLLNFVLTITRVPNLLADFLFAKSLSPTMIFILIVIMYLILGAIMDTLGMIVITIPIILPILQLLEFDLIWFGVIIVLLVEMALISPPVGMNCFVLNGVVKELELGDIFKGALLFMIPILALITLLYVFPDIALFLPNFVKG</sequence>
<evidence type="ECO:0000259" key="8">
    <source>
        <dbReference type="Pfam" id="PF06808"/>
    </source>
</evidence>
<dbReference type="PANTHER" id="PTHR33362:SF5">
    <property type="entry name" value="C4-DICARBOXYLATE TRAP TRANSPORTER LARGE PERMEASE PROTEIN DCTM"/>
    <property type="match status" value="1"/>
</dbReference>
<feature type="transmembrane region" description="Helical" evidence="7">
    <location>
        <begin position="177"/>
        <end position="201"/>
    </location>
</feature>
<evidence type="ECO:0000313" key="10">
    <source>
        <dbReference type="Proteomes" id="UP001241748"/>
    </source>
</evidence>
<dbReference type="InterPro" id="IPR004681">
    <property type="entry name" value="TRAP_DctM"/>
</dbReference>
<evidence type="ECO:0000256" key="6">
    <source>
        <dbReference type="ARBA" id="ARBA00023136"/>
    </source>
</evidence>
<feature type="transmembrane region" description="Helical" evidence="7">
    <location>
        <begin position="285"/>
        <end position="303"/>
    </location>
</feature>
<dbReference type="EMBL" id="JAROBZ020000001">
    <property type="protein sequence ID" value="MFB3167559.1"/>
    <property type="molecule type" value="Genomic_DNA"/>
</dbReference>
<dbReference type="Proteomes" id="UP001241748">
    <property type="component" value="Unassembled WGS sequence"/>
</dbReference>